<dbReference type="Gene3D" id="3.40.50.300">
    <property type="entry name" value="P-loop containing nucleotide triphosphate hydrolases"/>
    <property type="match status" value="1"/>
</dbReference>
<evidence type="ECO:0000313" key="12">
    <source>
        <dbReference type="RefSeq" id="XP_013777458.1"/>
    </source>
</evidence>
<comment type="subcellular location">
    <subcellularLocation>
        <location evidence="1">Golgi apparatus membrane</location>
        <topology evidence="1">Single-pass type II membrane protein</topology>
    </subcellularLocation>
</comment>
<dbReference type="PANTHER" id="PTHR12129:SF17">
    <property type="entry name" value="HEPARAN SULFATE 2-O-SULFOTRANSFERASE 1"/>
    <property type="match status" value="1"/>
</dbReference>
<accession>A0ABM1B9B8</accession>
<reference evidence="12" key="1">
    <citation type="submission" date="2025-08" db="UniProtKB">
        <authorList>
            <consortium name="RefSeq"/>
        </authorList>
    </citation>
    <scope>IDENTIFICATION</scope>
    <source>
        <tissue evidence="12">Muscle</tissue>
    </source>
</reference>
<proteinExistence type="inferred from homology"/>
<name>A0ABM1B9B8_LIMPO</name>
<dbReference type="PANTHER" id="PTHR12129">
    <property type="entry name" value="HEPARAN SULFATE 2-O-SULFOTRANSFERASE"/>
    <property type="match status" value="1"/>
</dbReference>
<keyword evidence="6" id="KW-1133">Transmembrane helix</keyword>
<dbReference type="InterPro" id="IPR005331">
    <property type="entry name" value="Sulfotransferase"/>
</dbReference>
<keyword evidence="10" id="KW-0325">Glycoprotein</keyword>
<keyword evidence="3" id="KW-0808">Transferase</keyword>
<evidence type="ECO:0000256" key="1">
    <source>
        <dbReference type="ARBA" id="ARBA00004323"/>
    </source>
</evidence>
<dbReference type="Pfam" id="PF03567">
    <property type="entry name" value="Sulfotransfer_2"/>
    <property type="match status" value="1"/>
</dbReference>
<evidence type="ECO:0000256" key="8">
    <source>
        <dbReference type="ARBA" id="ARBA00023136"/>
    </source>
</evidence>
<evidence type="ECO:0000313" key="11">
    <source>
        <dbReference type="Proteomes" id="UP000694941"/>
    </source>
</evidence>
<evidence type="ECO:0000256" key="9">
    <source>
        <dbReference type="ARBA" id="ARBA00023157"/>
    </source>
</evidence>
<keyword evidence="8" id="KW-0472">Membrane</keyword>
<keyword evidence="9" id="KW-1015">Disulfide bond</keyword>
<sequence>MWKMWQIKQFITILGVIVCTVLYCHFVMKVSHQDEAIKKLAATISQLKLRNFDEDSKKDILADFVNNGEDTKIPYDDLLIIYNRVPKTASTSLMGVVYDLCKRNNFHVLHINTTRNVHVMSLSDQRRFIENVTSWQDKKPALYHGHIAFLNFQRYGISQRPIYINLIRKPLDRLVSYYYFLRYGDDFRPYVVRKRKGNTVTFDECVERQENDCDPENMWLQIPFFCGLHVDCWEPGNNWALAQSKQNLVEHYMVVGVTEELEDFVALLEVVLPRFFHGATQQFLKGKKSHLRKTYNKVDPAPETVRKIKSSKIWSMENDFYEFTLKQFHAMKKRTLIEKRGVLQDGGQRFFFEKIRPR</sequence>
<keyword evidence="7" id="KW-0333">Golgi apparatus</keyword>
<keyword evidence="4" id="KW-0812">Transmembrane</keyword>
<evidence type="ECO:0000256" key="4">
    <source>
        <dbReference type="ARBA" id="ARBA00022692"/>
    </source>
</evidence>
<evidence type="ECO:0000256" key="2">
    <source>
        <dbReference type="ARBA" id="ARBA00010569"/>
    </source>
</evidence>
<protein>
    <submittedName>
        <fullName evidence="12">Heparan sulfate 2-O-sulfotransferase 1-like</fullName>
    </submittedName>
</protein>
<evidence type="ECO:0000256" key="7">
    <source>
        <dbReference type="ARBA" id="ARBA00023034"/>
    </source>
</evidence>
<organism evidence="11 12">
    <name type="scientific">Limulus polyphemus</name>
    <name type="common">Atlantic horseshoe crab</name>
    <dbReference type="NCBI Taxonomy" id="6850"/>
    <lineage>
        <taxon>Eukaryota</taxon>
        <taxon>Metazoa</taxon>
        <taxon>Ecdysozoa</taxon>
        <taxon>Arthropoda</taxon>
        <taxon>Chelicerata</taxon>
        <taxon>Merostomata</taxon>
        <taxon>Xiphosura</taxon>
        <taxon>Limulidae</taxon>
        <taxon>Limulus</taxon>
    </lineage>
</organism>
<evidence type="ECO:0000256" key="5">
    <source>
        <dbReference type="ARBA" id="ARBA00022968"/>
    </source>
</evidence>
<dbReference type="SUPFAM" id="SSF52540">
    <property type="entry name" value="P-loop containing nucleoside triphosphate hydrolases"/>
    <property type="match status" value="1"/>
</dbReference>
<keyword evidence="11" id="KW-1185">Reference proteome</keyword>
<dbReference type="InterPro" id="IPR007734">
    <property type="entry name" value="Heparan_SO4_2-O-STrfase"/>
</dbReference>
<dbReference type="GeneID" id="106462116"/>
<dbReference type="Proteomes" id="UP000694941">
    <property type="component" value="Unplaced"/>
</dbReference>
<comment type="similarity">
    <text evidence="2">Belongs to the sulfotransferase 3 family.</text>
</comment>
<gene>
    <name evidence="12" type="primary">LOC106462116</name>
</gene>
<dbReference type="RefSeq" id="XP_013777458.1">
    <property type="nucleotide sequence ID" value="XM_013922004.2"/>
</dbReference>
<dbReference type="InterPro" id="IPR027417">
    <property type="entry name" value="P-loop_NTPase"/>
</dbReference>
<evidence type="ECO:0000256" key="10">
    <source>
        <dbReference type="ARBA" id="ARBA00023180"/>
    </source>
</evidence>
<evidence type="ECO:0000256" key="6">
    <source>
        <dbReference type="ARBA" id="ARBA00022989"/>
    </source>
</evidence>
<keyword evidence="5" id="KW-0735">Signal-anchor</keyword>
<evidence type="ECO:0000256" key="3">
    <source>
        <dbReference type="ARBA" id="ARBA00022679"/>
    </source>
</evidence>